<gene>
    <name evidence="1" type="ORF">CK203_022400</name>
</gene>
<sequence>MATHLAISLSPVPAYSSSSSLHFRSSLLPRWTIGMEKLKAFSSSALMGYNKRRTLICAVNQDAEKLFQKTVEVDRLIDMLREANANEKDYEELALSVMSIVDRLVHKTKQKIESATDVLKEILRPVVDEEEEISWPPRDPEALSLMEKVTLFS</sequence>
<evidence type="ECO:0000313" key="2">
    <source>
        <dbReference type="Proteomes" id="UP000288805"/>
    </source>
</evidence>
<dbReference type="Proteomes" id="UP000288805">
    <property type="component" value="Unassembled WGS sequence"/>
</dbReference>
<evidence type="ECO:0000313" key="1">
    <source>
        <dbReference type="EMBL" id="RVW93226.1"/>
    </source>
</evidence>
<protein>
    <submittedName>
        <fullName evidence="1">Uncharacterized protein</fullName>
    </submittedName>
</protein>
<reference evidence="1 2" key="1">
    <citation type="journal article" date="2018" name="PLoS Genet.">
        <title>Population sequencing reveals clonal diversity and ancestral inbreeding in the grapevine cultivar Chardonnay.</title>
        <authorList>
            <person name="Roach M.J."/>
            <person name="Johnson D.L."/>
            <person name="Bohlmann J."/>
            <person name="van Vuuren H.J."/>
            <person name="Jones S.J."/>
            <person name="Pretorius I.S."/>
            <person name="Schmidt S.A."/>
            <person name="Borneman A.R."/>
        </authorList>
    </citation>
    <scope>NUCLEOTIDE SEQUENCE [LARGE SCALE GENOMIC DNA]</scope>
    <source>
        <strain evidence="2">cv. Chardonnay</strain>
        <tissue evidence="1">Leaf</tissue>
    </source>
</reference>
<comment type="caution">
    <text evidence="1">The sequence shown here is derived from an EMBL/GenBank/DDBJ whole genome shotgun (WGS) entry which is preliminary data.</text>
</comment>
<dbReference type="EMBL" id="QGNW01000130">
    <property type="protein sequence ID" value="RVW93226.1"/>
    <property type="molecule type" value="Genomic_DNA"/>
</dbReference>
<dbReference type="PANTHER" id="PTHR36348">
    <property type="entry name" value="EXPRESSED PROTEIN"/>
    <property type="match status" value="1"/>
</dbReference>
<accession>A0A438I934</accession>
<organism evidence="1 2">
    <name type="scientific">Vitis vinifera</name>
    <name type="common">Grape</name>
    <dbReference type="NCBI Taxonomy" id="29760"/>
    <lineage>
        <taxon>Eukaryota</taxon>
        <taxon>Viridiplantae</taxon>
        <taxon>Streptophyta</taxon>
        <taxon>Embryophyta</taxon>
        <taxon>Tracheophyta</taxon>
        <taxon>Spermatophyta</taxon>
        <taxon>Magnoliopsida</taxon>
        <taxon>eudicotyledons</taxon>
        <taxon>Gunneridae</taxon>
        <taxon>Pentapetalae</taxon>
        <taxon>rosids</taxon>
        <taxon>Vitales</taxon>
        <taxon>Vitaceae</taxon>
        <taxon>Viteae</taxon>
        <taxon>Vitis</taxon>
    </lineage>
</organism>
<name>A0A438I934_VITVI</name>
<dbReference type="PANTHER" id="PTHR36348:SF1">
    <property type="entry name" value="EXPRESSED PROTEIN"/>
    <property type="match status" value="1"/>
</dbReference>
<dbReference type="AlphaFoldDB" id="A0A438I934"/>
<proteinExistence type="predicted"/>